<comment type="caution">
    <text evidence="1">The sequence shown here is derived from an EMBL/GenBank/DDBJ whole genome shotgun (WGS) entry which is preliminary data.</text>
</comment>
<organism evidence="1 2">
    <name type="scientific">Adineta steineri</name>
    <dbReference type="NCBI Taxonomy" id="433720"/>
    <lineage>
        <taxon>Eukaryota</taxon>
        <taxon>Metazoa</taxon>
        <taxon>Spiralia</taxon>
        <taxon>Gnathifera</taxon>
        <taxon>Rotifera</taxon>
        <taxon>Eurotatoria</taxon>
        <taxon>Bdelloidea</taxon>
        <taxon>Adinetida</taxon>
        <taxon>Adinetidae</taxon>
        <taxon>Adineta</taxon>
    </lineage>
</organism>
<accession>A0A820NEU4</accession>
<reference evidence="1" key="1">
    <citation type="submission" date="2021-02" db="EMBL/GenBank/DDBJ databases">
        <authorList>
            <person name="Nowell W R."/>
        </authorList>
    </citation>
    <scope>NUCLEOTIDE SEQUENCE</scope>
</reference>
<evidence type="ECO:0000313" key="1">
    <source>
        <dbReference type="EMBL" id="CAF4387499.1"/>
    </source>
</evidence>
<proteinExistence type="predicted"/>
<dbReference type="EMBL" id="CAJOAY010025980">
    <property type="protein sequence ID" value="CAF4387499.1"/>
    <property type="molecule type" value="Genomic_DNA"/>
</dbReference>
<name>A0A820NEU4_9BILA</name>
<feature type="non-terminal residue" evidence="1">
    <location>
        <position position="1"/>
    </location>
</feature>
<protein>
    <submittedName>
        <fullName evidence="1">Uncharacterized protein</fullName>
    </submittedName>
</protein>
<dbReference type="AlphaFoldDB" id="A0A820NEU4"/>
<gene>
    <name evidence="1" type="ORF">OKA104_LOCUS50695</name>
</gene>
<sequence length="53" mass="6026">KPILETIHNIIRNLTLEGMRHMDYTVEMEAKSISRSTSLCTADTYGITKIDDV</sequence>
<dbReference type="Proteomes" id="UP000663881">
    <property type="component" value="Unassembled WGS sequence"/>
</dbReference>
<evidence type="ECO:0000313" key="2">
    <source>
        <dbReference type="Proteomes" id="UP000663881"/>
    </source>
</evidence>